<comment type="caution">
    <text evidence="1">The sequence shown here is derived from an EMBL/GenBank/DDBJ whole genome shotgun (WGS) entry which is preliminary data.</text>
</comment>
<protein>
    <submittedName>
        <fullName evidence="1">4454_t:CDS:1</fullName>
    </submittedName>
</protein>
<organism evidence="1 2">
    <name type="scientific">Racocetra persica</name>
    <dbReference type="NCBI Taxonomy" id="160502"/>
    <lineage>
        <taxon>Eukaryota</taxon>
        <taxon>Fungi</taxon>
        <taxon>Fungi incertae sedis</taxon>
        <taxon>Mucoromycota</taxon>
        <taxon>Glomeromycotina</taxon>
        <taxon>Glomeromycetes</taxon>
        <taxon>Diversisporales</taxon>
        <taxon>Gigasporaceae</taxon>
        <taxon>Racocetra</taxon>
    </lineage>
</organism>
<name>A0ACA9MBJ4_9GLOM</name>
<evidence type="ECO:0000313" key="2">
    <source>
        <dbReference type="Proteomes" id="UP000789920"/>
    </source>
</evidence>
<evidence type="ECO:0000313" key="1">
    <source>
        <dbReference type="EMBL" id="CAG8576838.1"/>
    </source>
</evidence>
<accession>A0ACA9MBJ4</accession>
<keyword evidence="2" id="KW-1185">Reference proteome</keyword>
<dbReference type="Proteomes" id="UP000789920">
    <property type="component" value="Unassembled WGS sequence"/>
</dbReference>
<sequence>PAKDVFSLDDIKPINYPDNYTLNQLFLLTRHGSRFPMGDQIRAFDKIDKAFANVSVAKDWPKNPFPMEKNSRLITRGKLESYYSGLQSLKRYEKFWKSVEYDVDVVKFQTSNMFCPEVTSDRKWAHLEALRIVMAETEVSQSAMSFSEGLFDGTGPVGACKNEPVYIWSLPPGHDYILRMYYSCLRWNQTVSNNKLYLDQSYSYGNKTLASIAERISKKYNISPPLDPISIADMYYYCEFWVLFFNRTDTWCGLLSEDDLIFARYYWNIMDYFLYSYGNPLNEQLGCAYITQFVNSVEDYLNGKSRMVADLKFGHSYTEFIVLTTLGVFKNEYPLTADLTLEQMKSLKYITQKVSYWASTIYFEIYTSPGKDALMRLVVNFEPYIIPGCDGEYCKWSKFKDILSGKINCAVDKLCAYP</sequence>
<dbReference type="EMBL" id="CAJVQC010007254">
    <property type="protein sequence ID" value="CAG8576838.1"/>
    <property type="molecule type" value="Genomic_DNA"/>
</dbReference>
<proteinExistence type="predicted"/>
<reference evidence="1" key="1">
    <citation type="submission" date="2021-06" db="EMBL/GenBank/DDBJ databases">
        <authorList>
            <person name="Kallberg Y."/>
            <person name="Tangrot J."/>
            <person name="Rosling A."/>
        </authorList>
    </citation>
    <scope>NUCLEOTIDE SEQUENCE</scope>
    <source>
        <strain evidence="1">MA461A</strain>
    </source>
</reference>
<gene>
    <name evidence="1" type="ORF">RPERSI_LOCUS4974</name>
</gene>
<feature type="non-terminal residue" evidence="1">
    <location>
        <position position="1"/>
    </location>
</feature>